<sequence length="79" mass="8435">MNSFFTILSTIMLVGILGNPVQSLSAAENHNRDKNGTSGVHEIAQSSQTLQYKGCESLVFITALKESFGANLSCSLLPC</sequence>
<proteinExistence type="predicted"/>
<name>A0A5C5XMB6_9PLAN</name>
<protein>
    <submittedName>
        <fullName evidence="1">Uncharacterized protein</fullName>
    </submittedName>
</protein>
<organism evidence="1 2">
    <name type="scientific">Rubinisphaera italica</name>
    <dbReference type="NCBI Taxonomy" id="2527969"/>
    <lineage>
        <taxon>Bacteria</taxon>
        <taxon>Pseudomonadati</taxon>
        <taxon>Planctomycetota</taxon>
        <taxon>Planctomycetia</taxon>
        <taxon>Planctomycetales</taxon>
        <taxon>Planctomycetaceae</taxon>
        <taxon>Rubinisphaera</taxon>
    </lineage>
</organism>
<accession>A0A5C5XMB6</accession>
<evidence type="ECO:0000313" key="2">
    <source>
        <dbReference type="Proteomes" id="UP000316095"/>
    </source>
</evidence>
<dbReference type="Proteomes" id="UP000316095">
    <property type="component" value="Unassembled WGS sequence"/>
</dbReference>
<keyword evidence="2" id="KW-1185">Reference proteome</keyword>
<evidence type="ECO:0000313" key="1">
    <source>
        <dbReference type="EMBL" id="TWT63709.1"/>
    </source>
</evidence>
<comment type="caution">
    <text evidence="1">The sequence shown here is derived from an EMBL/GenBank/DDBJ whole genome shotgun (WGS) entry which is preliminary data.</text>
</comment>
<reference evidence="1 2" key="1">
    <citation type="submission" date="2019-02" db="EMBL/GenBank/DDBJ databases">
        <title>Deep-cultivation of Planctomycetes and their phenomic and genomic characterization uncovers novel biology.</title>
        <authorList>
            <person name="Wiegand S."/>
            <person name="Jogler M."/>
            <person name="Boedeker C."/>
            <person name="Pinto D."/>
            <person name="Vollmers J."/>
            <person name="Rivas-Marin E."/>
            <person name="Kohn T."/>
            <person name="Peeters S.H."/>
            <person name="Heuer A."/>
            <person name="Rast P."/>
            <person name="Oberbeckmann S."/>
            <person name="Bunk B."/>
            <person name="Jeske O."/>
            <person name="Meyerdierks A."/>
            <person name="Storesund J.E."/>
            <person name="Kallscheuer N."/>
            <person name="Luecker S."/>
            <person name="Lage O.M."/>
            <person name="Pohl T."/>
            <person name="Merkel B.J."/>
            <person name="Hornburger P."/>
            <person name="Mueller R.-W."/>
            <person name="Bruemmer F."/>
            <person name="Labrenz M."/>
            <person name="Spormann A.M."/>
            <person name="Op Den Camp H."/>
            <person name="Overmann J."/>
            <person name="Amann R."/>
            <person name="Jetten M.S.M."/>
            <person name="Mascher T."/>
            <person name="Medema M.H."/>
            <person name="Devos D.P."/>
            <person name="Kaster A.-K."/>
            <person name="Ovreas L."/>
            <person name="Rohde M."/>
            <person name="Galperin M.Y."/>
            <person name="Jogler C."/>
        </authorList>
    </citation>
    <scope>NUCLEOTIDE SEQUENCE [LARGE SCALE GENOMIC DNA]</scope>
    <source>
        <strain evidence="1 2">Pan54</strain>
    </source>
</reference>
<gene>
    <name evidence="1" type="ORF">Pan54_44670</name>
</gene>
<dbReference type="EMBL" id="SJPG01000001">
    <property type="protein sequence ID" value="TWT63709.1"/>
    <property type="molecule type" value="Genomic_DNA"/>
</dbReference>
<dbReference type="AlphaFoldDB" id="A0A5C5XMB6"/>